<dbReference type="InterPro" id="IPR036380">
    <property type="entry name" value="Isochorismatase-like_sf"/>
</dbReference>
<evidence type="ECO:0000313" key="4">
    <source>
        <dbReference type="Proteomes" id="UP001500167"/>
    </source>
</evidence>
<dbReference type="SUPFAM" id="SSF52499">
    <property type="entry name" value="Isochorismatase-like hydrolases"/>
    <property type="match status" value="1"/>
</dbReference>
<proteinExistence type="predicted"/>
<gene>
    <name evidence="3" type="ORF">GCM10022218_13290</name>
</gene>
<dbReference type="CDD" id="cd01014">
    <property type="entry name" value="nicotinamidase_related"/>
    <property type="match status" value="1"/>
</dbReference>
<dbReference type="InterPro" id="IPR000868">
    <property type="entry name" value="Isochorismatase-like_dom"/>
</dbReference>
<reference evidence="4" key="1">
    <citation type="journal article" date="2019" name="Int. J. Syst. Evol. Microbiol.">
        <title>The Global Catalogue of Microorganisms (GCM) 10K type strain sequencing project: providing services to taxonomists for standard genome sequencing and annotation.</title>
        <authorList>
            <consortium name="The Broad Institute Genomics Platform"/>
            <consortium name="The Broad Institute Genome Sequencing Center for Infectious Disease"/>
            <person name="Wu L."/>
            <person name="Ma J."/>
        </authorList>
    </citation>
    <scope>NUCLEOTIDE SEQUENCE [LARGE SCALE GENOMIC DNA]</scope>
    <source>
        <strain evidence="4">JCM 16722</strain>
    </source>
</reference>
<feature type="domain" description="Isochorismatase-like" evidence="2">
    <location>
        <begin position="3"/>
        <end position="141"/>
    </location>
</feature>
<evidence type="ECO:0000256" key="1">
    <source>
        <dbReference type="ARBA" id="ARBA00022801"/>
    </source>
</evidence>
<dbReference type="PANTHER" id="PTHR43540:SF6">
    <property type="entry name" value="ISOCHORISMATASE-LIKE DOMAIN-CONTAINING PROTEIN"/>
    <property type="match status" value="1"/>
</dbReference>
<dbReference type="RefSeq" id="WP_257088317.1">
    <property type="nucleotide sequence ID" value="NZ_BAAAZK010000002.1"/>
</dbReference>
<comment type="caution">
    <text evidence="3">The sequence shown here is derived from an EMBL/GenBank/DDBJ whole genome shotgun (WGS) entry which is preliminary data.</text>
</comment>
<keyword evidence="4" id="KW-1185">Reference proteome</keyword>
<name>A0ABP7ZWP2_9SPHI</name>
<evidence type="ECO:0000259" key="2">
    <source>
        <dbReference type="Pfam" id="PF00857"/>
    </source>
</evidence>
<dbReference type="Proteomes" id="UP001500167">
    <property type="component" value="Unassembled WGS sequence"/>
</dbReference>
<organism evidence="3 4">
    <name type="scientific">Sphingobacterium ginsenosidimutans</name>
    <dbReference type="NCBI Taxonomy" id="687845"/>
    <lineage>
        <taxon>Bacteria</taxon>
        <taxon>Pseudomonadati</taxon>
        <taxon>Bacteroidota</taxon>
        <taxon>Sphingobacteriia</taxon>
        <taxon>Sphingobacteriales</taxon>
        <taxon>Sphingobacteriaceae</taxon>
        <taxon>Sphingobacterium</taxon>
    </lineage>
</organism>
<evidence type="ECO:0000313" key="3">
    <source>
        <dbReference type="EMBL" id="GAA4172154.1"/>
    </source>
</evidence>
<dbReference type="InterPro" id="IPR050272">
    <property type="entry name" value="Isochorismatase-like_hydrls"/>
</dbReference>
<sequence>MKALLIIDMQQGSFKPYTLRYDTFGVIDRINKLSEQFRKNGNLVIFIQHDGTRENCFLPGTEDWSLLPELIRGPEDIFVSKTTNNSFYKTDLQTILQRRGVKELIVTGCATDFCVDATIKSALTRDYFITVVSDGHTTADRPMVPAKQVIAYFNWIWSEMTPTQGMIKVESCHAILET</sequence>
<dbReference type="Pfam" id="PF00857">
    <property type="entry name" value="Isochorismatase"/>
    <property type="match status" value="1"/>
</dbReference>
<dbReference type="PANTHER" id="PTHR43540">
    <property type="entry name" value="PEROXYUREIDOACRYLATE/UREIDOACRYLATE AMIDOHYDROLASE-RELATED"/>
    <property type="match status" value="1"/>
</dbReference>
<protein>
    <submittedName>
        <fullName evidence="3">Isochorismatase family protein</fullName>
    </submittedName>
</protein>
<keyword evidence="1" id="KW-0378">Hydrolase</keyword>
<dbReference type="Gene3D" id="3.40.50.850">
    <property type="entry name" value="Isochorismatase-like"/>
    <property type="match status" value="1"/>
</dbReference>
<accession>A0ABP7ZWP2</accession>
<dbReference type="EMBL" id="BAAAZK010000002">
    <property type="protein sequence ID" value="GAA4172154.1"/>
    <property type="molecule type" value="Genomic_DNA"/>
</dbReference>